<reference evidence="8" key="1">
    <citation type="journal article" date="2022" name="Mol. Ecol. Resour.">
        <title>The complete and closed genome of the facultative generalist Candidatus Endoriftia persephone from deep-sea hydrothermal vents.</title>
        <authorList>
            <person name="de Oliveira A.L."/>
            <person name="Srivastava A."/>
            <person name="Espada-Hinojosa S."/>
            <person name="Bright M."/>
        </authorList>
    </citation>
    <scope>NUCLEOTIDE SEQUENCE</scope>
    <source>
        <strain evidence="8">Tica-EPR-9o50.N</strain>
    </source>
</reference>
<accession>A0A9J6ZXC1</accession>
<dbReference type="RefSeq" id="WP_005958643.1">
    <property type="nucleotide sequence ID" value="NZ_CP090569.1"/>
</dbReference>
<dbReference type="Pfam" id="PF00149">
    <property type="entry name" value="Metallophos"/>
    <property type="match status" value="1"/>
</dbReference>
<dbReference type="NCBIfam" id="NF001204">
    <property type="entry name" value="PRK00166.1"/>
    <property type="match status" value="1"/>
</dbReference>
<evidence type="ECO:0000256" key="3">
    <source>
        <dbReference type="ARBA" id="ARBA00022801"/>
    </source>
</evidence>
<dbReference type="InterPro" id="IPR004843">
    <property type="entry name" value="Calcineurin-like_PHP"/>
</dbReference>
<dbReference type="NCBIfam" id="TIGR00668">
    <property type="entry name" value="apaH"/>
    <property type="match status" value="1"/>
</dbReference>
<dbReference type="KEGG" id="eps:L0Y14_15315"/>
<dbReference type="PANTHER" id="PTHR40942:SF4">
    <property type="entry name" value="CYTOCHROME C5"/>
    <property type="match status" value="1"/>
</dbReference>
<evidence type="ECO:0000256" key="4">
    <source>
        <dbReference type="ARBA" id="ARBA00049417"/>
    </source>
</evidence>
<dbReference type="PANTHER" id="PTHR40942">
    <property type="match status" value="1"/>
</dbReference>
<comment type="function">
    <text evidence="1 5">Hydrolyzes diadenosine 5',5'''-P1,P4-tetraphosphate to yield ADP.</text>
</comment>
<evidence type="ECO:0000256" key="1">
    <source>
        <dbReference type="ARBA" id="ARBA00003413"/>
    </source>
</evidence>
<feature type="domain" description="Calcineurin-like phosphoesterase" evidence="7">
    <location>
        <begin position="1"/>
        <end position="145"/>
    </location>
</feature>
<sequence>MAVWAIGDIQGCYDELQRLLEQIRFDPAKDRLWFAGDLVNRGPQSLEVLRFVKSLGRSAVTVLGNHDLHLLALSQGNKRHYKHGSLEPILLAKDREELLHWLRHQRVMYHNKKRGYSIIHAGLPPQWDIPTAMQRARELEAALQGPRFHEFCHAMYGNEPDRWSDDLRGLDRLRFIANCFTRLRFCTPDGQLALREKGAPGSADPSLLPWFKVPGRASRNDQIIFGHWSTLGYQHTDNTWCVDSGCLWGGTLTALRPHKKKPPTVQQSDCTPSLTPGDE</sequence>
<name>A0A9J6ZXC1_9GAMM</name>
<feature type="compositionally biased region" description="Polar residues" evidence="6">
    <location>
        <begin position="264"/>
        <end position="279"/>
    </location>
</feature>
<dbReference type="GO" id="GO:0008803">
    <property type="term" value="F:bis(5'-nucleosyl)-tetraphosphatase (symmetrical) activity"/>
    <property type="evidence" value="ECO:0007669"/>
    <property type="project" value="UniProtKB-UniRule"/>
</dbReference>
<gene>
    <name evidence="5" type="primary">apaH</name>
    <name evidence="8" type="ORF">L0Y14_15315</name>
</gene>
<evidence type="ECO:0000256" key="2">
    <source>
        <dbReference type="ARBA" id="ARBA00005419"/>
    </source>
</evidence>
<dbReference type="Gene3D" id="3.60.21.10">
    <property type="match status" value="1"/>
</dbReference>
<evidence type="ECO:0000256" key="5">
    <source>
        <dbReference type="HAMAP-Rule" id="MF_00199"/>
    </source>
</evidence>
<dbReference type="AlphaFoldDB" id="A0A9J6ZXC1"/>
<dbReference type="SUPFAM" id="SSF56300">
    <property type="entry name" value="Metallo-dependent phosphatases"/>
    <property type="match status" value="1"/>
</dbReference>
<dbReference type="EMBL" id="CP090569">
    <property type="protein sequence ID" value="USF87468.1"/>
    <property type="molecule type" value="Genomic_DNA"/>
</dbReference>
<evidence type="ECO:0000256" key="6">
    <source>
        <dbReference type="SAM" id="MobiDB-lite"/>
    </source>
</evidence>
<comment type="similarity">
    <text evidence="2 5">Belongs to the Ap4A hydrolase family.</text>
</comment>
<proteinExistence type="inferred from homology"/>
<dbReference type="CDD" id="cd07422">
    <property type="entry name" value="MPP_ApaH"/>
    <property type="match status" value="1"/>
</dbReference>
<dbReference type="HAMAP" id="MF_00199">
    <property type="entry name" value="ApaH"/>
    <property type="match status" value="1"/>
</dbReference>
<dbReference type="Proteomes" id="UP001056649">
    <property type="component" value="Chromosome"/>
</dbReference>
<dbReference type="InterPro" id="IPR029052">
    <property type="entry name" value="Metallo-depent_PP-like"/>
</dbReference>
<feature type="region of interest" description="Disordered" evidence="6">
    <location>
        <begin position="258"/>
        <end position="279"/>
    </location>
</feature>
<keyword evidence="3 5" id="KW-0378">Hydrolase</keyword>
<dbReference type="InterPro" id="IPR004617">
    <property type="entry name" value="ApaH"/>
</dbReference>
<evidence type="ECO:0000313" key="8">
    <source>
        <dbReference type="EMBL" id="USF87468.1"/>
    </source>
</evidence>
<protein>
    <recommendedName>
        <fullName evidence="5">Bis(5'-nucleosyl)-tetraphosphatase, symmetrical</fullName>
        <ecNumber evidence="5">3.6.1.41</ecNumber>
    </recommendedName>
    <alternativeName>
        <fullName evidence="5">Ap4A hydrolase</fullName>
    </alternativeName>
    <alternativeName>
        <fullName evidence="5">Diadenosine 5',5'''-P1,P4-tetraphosphate pyrophosphohydrolase</fullName>
    </alternativeName>
    <alternativeName>
        <fullName evidence="5">Diadenosine tetraphosphatase</fullName>
    </alternativeName>
</protein>
<evidence type="ECO:0000259" key="7">
    <source>
        <dbReference type="Pfam" id="PF00149"/>
    </source>
</evidence>
<organism evidence="8 9">
    <name type="scientific">Candidatus Endoriftia persephonae</name>
    <dbReference type="NCBI Taxonomy" id="393765"/>
    <lineage>
        <taxon>Bacteria</taxon>
        <taxon>Pseudomonadati</taxon>
        <taxon>Pseudomonadota</taxon>
        <taxon>Gammaproteobacteria</taxon>
        <taxon>Chromatiales</taxon>
        <taxon>Sedimenticolaceae</taxon>
        <taxon>Candidatus Endoriftia</taxon>
    </lineage>
</organism>
<dbReference type="PIRSF" id="PIRSF000903">
    <property type="entry name" value="B5n-ttraPtase_sm"/>
    <property type="match status" value="1"/>
</dbReference>
<dbReference type="EC" id="3.6.1.41" evidence="5"/>
<keyword evidence="9" id="KW-1185">Reference proteome</keyword>
<comment type="catalytic activity">
    <reaction evidence="4 5">
        <text>P(1),P(4)-bis(5'-adenosyl) tetraphosphate + H2O = 2 ADP + 2 H(+)</text>
        <dbReference type="Rhea" id="RHEA:24252"/>
        <dbReference type="ChEBI" id="CHEBI:15377"/>
        <dbReference type="ChEBI" id="CHEBI:15378"/>
        <dbReference type="ChEBI" id="CHEBI:58141"/>
        <dbReference type="ChEBI" id="CHEBI:456216"/>
        <dbReference type="EC" id="3.6.1.41"/>
    </reaction>
</comment>
<evidence type="ECO:0000313" key="9">
    <source>
        <dbReference type="Proteomes" id="UP001056649"/>
    </source>
</evidence>